<dbReference type="SUPFAM" id="SSF47413">
    <property type="entry name" value="lambda repressor-like DNA-binding domains"/>
    <property type="match status" value="1"/>
</dbReference>
<proteinExistence type="predicted"/>
<gene>
    <name evidence="2" type="ORF">ACFOW7_03720</name>
</gene>
<feature type="domain" description="HTH cro/C1-type" evidence="1">
    <location>
        <begin position="23"/>
        <end position="63"/>
    </location>
</feature>
<dbReference type="CDD" id="cd00093">
    <property type="entry name" value="HTH_XRE"/>
    <property type="match status" value="1"/>
</dbReference>
<dbReference type="InterPro" id="IPR001387">
    <property type="entry name" value="Cro/C1-type_HTH"/>
</dbReference>
<evidence type="ECO:0000313" key="3">
    <source>
        <dbReference type="Proteomes" id="UP001595791"/>
    </source>
</evidence>
<dbReference type="Proteomes" id="UP001595791">
    <property type="component" value="Unassembled WGS sequence"/>
</dbReference>
<name>A0ABV8MK17_9NEIS</name>
<dbReference type="PROSITE" id="PS50943">
    <property type="entry name" value="HTH_CROC1"/>
    <property type="match status" value="1"/>
</dbReference>
<evidence type="ECO:0000313" key="2">
    <source>
        <dbReference type="EMBL" id="MFC4158464.1"/>
    </source>
</evidence>
<reference evidence="3" key="1">
    <citation type="journal article" date="2019" name="Int. J. Syst. Evol. Microbiol.">
        <title>The Global Catalogue of Microorganisms (GCM) 10K type strain sequencing project: providing services to taxonomists for standard genome sequencing and annotation.</title>
        <authorList>
            <consortium name="The Broad Institute Genomics Platform"/>
            <consortium name="The Broad Institute Genome Sequencing Center for Infectious Disease"/>
            <person name="Wu L."/>
            <person name="Ma J."/>
        </authorList>
    </citation>
    <scope>NUCLEOTIDE SEQUENCE [LARGE SCALE GENOMIC DNA]</scope>
    <source>
        <strain evidence="3">LMG 29894</strain>
    </source>
</reference>
<dbReference type="EMBL" id="JBHSBU010000001">
    <property type="protein sequence ID" value="MFC4158464.1"/>
    <property type="molecule type" value="Genomic_DNA"/>
</dbReference>
<keyword evidence="3" id="KW-1185">Reference proteome</keyword>
<dbReference type="Gene3D" id="1.10.260.40">
    <property type="entry name" value="lambda repressor-like DNA-binding domains"/>
    <property type="match status" value="1"/>
</dbReference>
<dbReference type="InterPro" id="IPR010982">
    <property type="entry name" value="Lambda_DNA-bd_dom_sf"/>
</dbReference>
<comment type="caution">
    <text evidence="2">The sequence shown here is derived from an EMBL/GenBank/DDBJ whole genome shotgun (WGS) entry which is preliminary data.</text>
</comment>
<accession>A0ABV8MK17</accession>
<protein>
    <submittedName>
        <fullName evidence="2">Helix-turn-helix domain-containing protein</fullName>
    </submittedName>
</protein>
<organism evidence="2 3">
    <name type="scientific">Chitinimonas lacunae</name>
    <dbReference type="NCBI Taxonomy" id="1963018"/>
    <lineage>
        <taxon>Bacteria</taxon>
        <taxon>Pseudomonadati</taxon>
        <taxon>Pseudomonadota</taxon>
        <taxon>Betaproteobacteria</taxon>
        <taxon>Neisseriales</taxon>
        <taxon>Chitinibacteraceae</taxon>
        <taxon>Chitinimonas</taxon>
    </lineage>
</organism>
<evidence type="ECO:0000259" key="1">
    <source>
        <dbReference type="PROSITE" id="PS50943"/>
    </source>
</evidence>
<sequence>MKTTVEYLTAAKAASGLESDSGLSKHIGISRAAMSQYLSGVRVMDDYTALRVAQILGVDPLEVIAAANHERERTAERREAWENLWNATTRIGRAASLAVLALGFLISAETIGSDVRNEQALSDAVTHQVADSDGVVPLGGII</sequence>
<dbReference type="RefSeq" id="WP_378161161.1">
    <property type="nucleotide sequence ID" value="NZ_JBHSBU010000001.1"/>
</dbReference>